<dbReference type="InterPro" id="IPR015815">
    <property type="entry name" value="HIBADH-related"/>
</dbReference>
<dbReference type="InterPro" id="IPR006115">
    <property type="entry name" value="6PGDH_NADP-bd"/>
</dbReference>
<dbReference type="SUPFAM" id="SSF48179">
    <property type="entry name" value="6-phosphogluconate dehydrogenase C-terminal domain-like"/>
    <property type="match status" value="1"/>
</dbReference>
<accession>A0ABR7NLT9</accession>
<dbReference type="Gene3D" id="1.10.1040.10">
    <property type="entry name" value="N-(1-d-carboxylethyl)-l-norvaline Dehydrogenase, domain 2"/>
    <property type="match status" value="1"/>
</dbReference>
<comment type="caution">
    <text evidence="6">The sequence shown here is derived from an EMBL/GenBank/DDBJ whole genome shotgun (WGS) entry which is preliminary data.</text>
</comment>
<dbReference type="PANTHER" id="PTHR43060">
    <property type="entry name" value="3-HYDROXYISOBUTYRATE DEHYDROGENASE-LIKE 1, MITOCHONDRIAL-RELATED"/>
    <property type="match status" value="1"/>
</dbReference>
<dbReference type="InterPro" id="IPR029154">
    <property type="entry name" value="HIBADH-like_NADP-bd"/>
</dbReference>
<dbReference type="Gene3D" id="3.40.50.720">
    <property type="entry name" value="NAD(P)-binding Rossmann-like Domain"/>
    <property type="match status" value="1"/>
</dbReference>
<keyword evidence="2" id="KW-0560">Oxidoreductase</keyword>
<name>A0ABR7NLT9_9FIRM</name>
<evidence type="ECO:0000259" key="5">
    <source>
        <dbReference type="Pfam" id="PF14833"/>
    </source>
</evidence>
<proteinExistence type="inferred from homology"/>
<evidence type="ECO:0000259" key="4">
    <source>
        <dbReference type="Pfam" id="PF03446"/>
    </source>
</evidence>
<dbReference type="Proteomes" id="UP000658131">
    <property type="component" value="Unassembled WGS sequence"/>
</dbReference>
<feature type="domain" description="3-hydroxyisobutyrate dehydrogenase-like NAD-binding" evidence="5">
    <location>
        <begin position="166"/>
        <end position="286"/>
    </location>
</feature>
<dbReference type="InterPro" id="IPR008927">
    <property type="entry name" value="6-PGluconate_DH-like_C_sf"/>
</dbReference>
<evidence type="ECO:0000256" key="2">
    <source>
        <dbReference type="ARBA" id="ARBA00023002"/>
    </source>
</evidence>
<dbReference type="InterPro" id="IPR036291">
    <property type="entry name" value="NAD(P)-bd_dom_sf"/>
</dbReference>
<comment type="similarity">
    <text evidence="1">Belongs to the HIBADH-related family.</text>
</comment>
<gene>
    <name evidence="6" type="ORF">H8717_09385</name>
</gene>
<keyword evidence="3" id="KW-0520">NAD</keyword>
<evidence type="ECO:0000256" key="3">
    <source>
        <dbReference type="ARBA" id="ARBA00023027"/>
    </source>
</evidence>
<sequence length="288" mass="30565">MKRIAWIGVGVMGAPMAGHLVKNGYSVSAYSRRMEKLLPLAKEYGLTPCETVSGAVSGADAVFVMVGYPKDVEEVFLGKSGILENVRPGTLVIDMTTSSPALAERLYAEGKRRGIRVMDAPVSGGDSGARNAALSIMAGGDEADFAEALPLFQCMGKAIHHMGPAGCGQHTKACNQICVAGATAAYTEAIAYARKAGLDPAAMLSAISGGAAGSWQISNMAPRVLKGDFAPGFFIKHFVKDMKIIKEECDARGIELEMLDSVLHLYEKMVELGHGEQGTQALIEYYEK</sequence>
<dbReference type="PIRSF" id="PIRSF000103">
    <property type="entry name" value="HIBADH"/>
    <property type="match status" value="1"/>
</dbReference>
<dbReference type="EMBL" id="JACRTB010000013">
    <property type="protein sequence ID" value="MBC8576613.1"/>
    <property type="molecule type" value="Genomic_DNA"/>
</dbReference>
<evidence type="ECO:0000313" key="6">
    <source>
        <dbReference type="EMBL" id="MBC8576613.1"/>
    </source>
</evidence>
<dbReference type="RefSeq" id="WP_262400120.1">
    <property type="nucleotide sequence ID" value="NZ_JACRTB010000013.1"/>
</dbReference>
<evidence type="ECO:0000256" key="1">
    <source>
        <dbReference type="ARBA" id="ARBA00009080"/>
    </source>
</evidence>
<evidence type="ECO:0000313" key="7">
    <source>
        <dbReference type="Proteomes" id="UP000658131"/>
    </source>
</evidence>
<dbReference type="InterPro" id="IPR013328">
    <property type="entry name" value="6PGD_dom2"/>
</dbReference>
<dbReference type="Pfam" id="PF03446">
    <property type="entry name" value="NAD_binding_2"/>
    <property type="match status" value="1"/>
</dbReference>
<feature type="domain" description="6-phosphogluconate dehydrogenase NADP-binding" evidence="4">
    <location>
        <begin position="3"/>
        <end position="163"/>
    </location>
</feature>
<protein>
    <submittedName>
        <fullName evidence="6">NAD(P)-dependent oxidoreductase</fullName>
    </submittedName>
</protein>
<organism evidence="6 7">
    <name type="scientific">Yanshouia hominis</name>
    <dbReference type="NCBI Taxonomy" id="2763673"/>
    <lineage>
        <taxon>Bacteria</taxon>
        <taxon>Bacillati</taxon>
        <taxon>Bacillota</taxon>
        <taxon>Clostridia</taxon>
        <taxon>Eubacteriales</taxon>
        <taxon>Oscillospiraceae</taxon>
        <taxon>Yanshouia</taxon>
    </lineage>
</organism>
<dbReference type="Pfam" id="PF14833">
    <property type="entry name" value="NAD_binding_11"/>
    <property type="match status" value="1"/>
</dbReference>
<dbReference type="PANTHER" id="PTHR43060:SF15">
    <property type="entry name" value="3-HYDROXYISOBUTYRATE DEHYDROGENASE-LIKE 1, MITOCHONDRIAL-RELATED"/>
    <property type="match status" value="1"/>
</dbReference>
<reference evidence="6 7" key="1">
    <citation type="submission" date="2020-08" db="EMBL/GenBank/DDBJ databases">
        <title>Genome public.</title>
        <authorList>
            <person name="Liu C."/>
            <person name="Sun Q."/>
        </authorList>
    </citation>
    <scope>NUCLEOTIDE SEQUENCE [LARGE SCALE GENOMIC DNA]</scope>
    <source>
        <strain evidence="6 7">BX1</strain>
    </source>
</reference>
<keyword evidence="7" id="KW-1185">Reference proteome</keyword>
<dbReference type="SUPFAM" id="SSF51735">
    <property type="entry name" value="NAD(P)-binding Rossmann-fold domains"/>
    <property type="match status" value="1"/>
</dbReference>